<feature type="compositionally biased region" description="Polar residues" evidence="2">
    <location>
        <begin position="70"/>
        <end position="80"/>
    </location>
</feature>
<evidence type="ECO:0000256" key="1">
    <source>
        <dbReference type="SAM" id="Coils"/>
    </source>
</evidence>
<sequence length="400" mass="45788">MKKKSKLEQLEIDYESLMCQVKAKDLELRQLKETIKQNKSFYASKITQLDEHISYLEKYLVEARPKEITSSTVKSQNQVNPAKAEEKQLDIHSSDILEGNKQQKRANQSRALVLSSLANNPATLAVPKVQHPQPHETKKVKYMEANTFFNKLYDKKEEPIVTNKYTQTEFTATKNISSPSESEPAPIKHNSVFQNALQVYTDSHSKEKGILHCSKENPEIKERLVKDNALFKIDPDLDLELLNKYIAQELKMHKQAKCKNQDTSVNTKDFKDNQYSGIHDQVVPISPTYTTPNTPVIDKLLPSDDYTYISASELQDLHDQIELHQMTIVTLEGIVEELSARLPINDGLLWDSEGESSPSTVFSQEQRYNQAPKVVFPTIYSICTSVIKGEVNRFRKRFNI</sequence>
<dbReference type="EMBL" id="JADGKB010000044">
    <property type="protein sequence ID" value="KAJ3256949.1"/>
    <property type="molecule type" value="Genomic_DNA"/>
</dbReference>
<gene>
    <name evidence="3" type="ORF">HK103_005067</name>
</gene>
<comment type="caution">
    <text evidence="3">The sequence shown here is derived from an EMBL/GenBank/DDBJ whole genome shotgun (WGS) entry which is preliminary data.</text>
</comment>
<dbReference type="Proteomes" id="UP001210925">
    <property type="component" value="Unassembled WGS sequence"/>
</dbReference>
<evidence type="ECO:0000313" key="4">
    <source>
        <dbReference type="Proteomes" id="UP001210925"/>
    </source>
</evidence>
<feature type="compositionally biased region" description="Basic and acidic residues" evidence="2">
    <location>
        <begin position="83"/>
        <end position="95"/>
    </location>
</feature>
<name>A0AAD5Y3N7_9FUNG</name>
<evidence type="ECO:0000313" key="3">
    <source>
        <dbReference type="EMBL" id="KAJ3256949.1"/>
    </source>
</evidence>
<dbReference type="AlphaFoldDB" id="A0AAD5Y3N7"/>
<organism evidence="3 4">
    <name type="scientific">Boothiomyces macroporosus</name>
    <dbReference type="NCBI Taxonomy" id="261099"/>
    <lineage>
        <taxon>Eukaryota</taxon>
        <taxon>Fungi</taxon>
        <taxon>Fungi incertae sedis</taxon>
        <taxon>Chytridiomycota</taxon>
        <taxon>Chytridiomycota incertae sedis</taxon>
        <taxon>Chytridiomycetes</taxon>
        <taxon>Rhizophydiales</taxon>
        <taxon>Terramycetaceae</taxon>
        <taxon>Boothiomyces</taxon>
    </lineage>
</organism>
<accession>A0AAD5Y3N7</accession>
<evidence type="ECO:0000256" key="2">
    <source>
        <dbReference type="SAM" id="MobiDB-lite"/>
    </source>
</evidence>
<feature type="region of interest" description="Disordered" evidence="2">
    <location>
        <begin position="70"/>
        <end position="108"/>
    </location>
</feature>
<keyword evidence="1" id="KW-0175">Coiled coil</keyword>
<proteinExistence type="predicted"/>
<feature type="coiled-coil region" evidence="1">
    <location>
        <begin position="7"/>
        <end position="34"/>
    </location>
</feature>
<protein>
    <submittedName>
        <fullName evidence="3">Uncharacterized protein</fullName>
    </submittedName>
</protein>
<reference evidence="3" key="1">
    <citation type="submission" date="2020-05" db="EMBL/GenBank/DDBJ databases">
        <title>Phylogenomic resolution of chytrid fungi.</title>
        <authorList>
            <person name="Stajich J.E."/>
            <person name="Amses K."/>
            <person name="Simmons R."/>
            <person name="Seto K."/>
            <person name="Myers J."/>
            <person name="Bonds A."/>
            <person name="Quandt C.A."/>
            <person name="Barry K."/>
            <person name="Liu P."/>
            <person name="Grigoriev I."/>
            <person name="Longcore J.E."/>
            <person name="James T.Y."/>
        </authorList>
    </citation>
    <scope>NUCLEOTIDE SEQUENCE</scope>
    <source>
        <strain evidence="3">PLAUS21</strain>
    </source>
</reference>
<keyword evidence="4" id="KW-1185">Reference proteome</keyword>